<proteinExistence type="predicted"/>
<dbReference type="GO" id="GO:0008239">
    <property type="term" value="F:dipeptidyl-peptidase activity"/>
    <property type="evidence" value="ECO:0007669"/>
    <property type="project" value="InterPro"/>
</dbReference>
<dbReference type="InterPro" id="IPR005674">
    <property type="entry name" value="CocE/Ser_esterase"/>
</dbReference>
<evidence type="ECO:0000313" key="4">
    <source>
        <dbReference type="EMBL" id="THG31585.1"/>
    </source>
</evidence>
<dbReference type="SUPFAM" id="SSF53474">
    <property type="entry name" value="alpha/beta-Hydrolases"/>
    <property type="match status" value="1"/>
</dbReference>
<feature type="domain" description="Xaa-Pro dipeptidyl-peptidase C-terminal" evidence="3">
    <location>
        <begin position="352"/>
        <end position="604"/>
    </location>
</feature>
<accession>A0A4S4FPS9</accession>
<keyword evidence="1 4" id="KW-0378">Hydrolase</keyword>
<dbReference type="EMBL" id="SSSM01000003">
    <property type="protein sequence ID" value="THG31585.1"/>
    <property type="molecule type" value="Genomic_DNA"/>
</dbReference>
<protein>
    <submittedName>
        <fullName evidence="4">CocE/NonD family hydrolase</fullName>
    </submittedName>
</protein>
<name>A0A4S4FPS9_9MICO</name>
<feature type="region of interest" description="Disordered" evidence="2">
    <location>
        <begin position="407"/>
        <end position="432"/>
    </location>
</feature>
<dbReference type="Gene3D" id="3.40.50.1820">
    <property type="entry name" value="alpha/beta hydrolase"/>
    <property type="match status" value="1"/>
</dbReference>
<dbReference type="InterPro" id="IPR013736">
    <property type="entry name" value="Xaa-Pro_dipept_C"/>
</dbReference>
<dbReference type="NCBIfam" id="TIGR00976">
    <property type="entry name" value="CocE_NonD"/>
    <property type="match status" value="1"/>
</dbReference>
<dbReference type="SUPFAM" id="SSF49785">
    <property type="entry name" value="Galactose-binding domain-like"/>
    <property type="match status" value="1"/>
</dbReference>
<dbReference type="SMART" id="SM00939">
    <property type="entry name" value="PepX_C"/>
    <property type="match status" value="1"/>
</dbReference>
<keyword evidence="5" id="KW-1185">Reference proteome</keyword>
<dbReference type="Pfam" id="PF02129">
    <property type="entry name" value="Peptidase_S15"/>
    <property type="match status" value="1"/>
</dbReference>
<dbReference type="AlphaFoldDB" id="A0A4S4FPS9"/>
<sequence length="617" mass="65892">MTAGRRRPLLSAETCRPIHTRHRVATLPERTTAGAERREVWCTLRDGTRLRTILRLPVGSGPWPALLLRHPYDVTRDETGGPVSVDRLVGAGYLVALQDVRGRYASEGLFDPSAQEREDGADAVAWLAALPECDGLVGMWGASYASETQFSAALGGSPALRSMVPSVTPVASGLDGFRFRGGVRELGSMFAWSHFAIAPNAVARIVDADARSAEQARWAEVDRRLMSGELFRPGALDADLDADATVAWMRDRLREPYDSPAHSVGKVGADAHGIDAPAFLVGGWYDVFLGSTLAMYRRLRARAADSGTPGPHLIVGPWSHDNMTGRIGGADFGPSSSIDDLGGDGDLTAQHLRWYDATLRGRNTLDGVAPVRIFLMGADRWVQLAEFPPAGSTELALHLGADEQLDREPAAAGSASFDSDPADPVPTRGGATLLFPPYEPGPLDQTELESRPDVLSWRTAPLADELVVMGQVSAVLHVATTGTDANLVVRLCDEHPDGRTVVLADGIQRGSARGVDPITGAGPVAPLTPGRTEEFRVDLWSTAHAFRAGHRIRVDVTSTSSPRWEVGTNRFLGSNPSQGDVHEPGVDAATLTIAFGGEHPSRLLLSIPPATTAPRTT</sequence>
<organism evidence="4 5">
    <name type="scientific">Naasia lichenicola</name>
    <dbReference type="NCBI Taxonomy" id="2565933"/>
    <lineage>
        <taxon>Bacteria</taxon>
        <taxon>Bacillati</taxon>
        <taxon>Actinomycetota</taxon>
        <taxon>Actinomycetes</taxon>
        <taxon>Micrococcales</taxon>
        <taxon>Microbacteriaceae</taxon>
        <taxon>Naasia</taxon>
    </lineage>
</organism>
<comment type="caution">
    <text evidence="4">The sequence shown here is derived from an EMBL/GenBank/DDBJ whole genome shotgun (WGS) entry which is preliminary data.</text>
</comment>
<gene>
    <name evidence="4" type="ORF">E6C64_05800</name>
</gene>
<dbReference type="InterPro" id="IPR008979">
    <property type="entry name" value="Galactose-bd-like_sf"/>
</dbReference>
<evidence type="ECO:0000256" key="2">
    <source>
        <dbReference type="SAM" id="MobiDB-lite"/>
    </source>
</evidence>
<dbReference type="Gene3D" id="2.60.120.260">
    <property type="entry name" value="Galactose-binding domain-like"/>
    <property type="match status" value="1"/>
</dbReference>
<evidence type="ECO:0000256" key="1">
    <source>
        <dbReference type="ARBA" id="ARBA00022801"/>
    </source>
</evidence>
<evidence type="ECO:0000313" key="5">
    <source>
        <dbReference type="Proteomes" id="UP000309133"/>
    </source>
</evidence>
<dbReference type="Gene3D" id="1.10.3020.10">
    <property type="entry name" value="alpha-amino acid ester hydrolase ( Helical cap domain)"/>
    <property type="match status" value="1"/>
</dbReference>
<dbReference type="Proteomes" id="UP000309133">
    <property type="component" value="Unassembled WGS sequence"/>
</dbReference>
<dbReference type="OrthoDB" id="5240615at2"/>
<dbReference type="InterPro" id="IPR000383">
    <property type="entry name" value="Xaa-Pro-like_dom"/>
</dbReference>
<dbReference type="Pfam" id="PF08530">
    <property type="entry name" value="PepX_C"/>
    <property type="match status" value="1"/>
</dbReference>
<evidence type="ECO:0000259" key="3">
    <source>
        <dbReference type="SMART" id="SM00939"/>
    </source>
</evidence>
<dbReference type="InterPro" id="IPR029058">
    <property type="entry name" value="AB_hydrolase_fold"/>
</dbReference>
<reference evidence="4 5" key="1">
    <citation type="submission" date="2019-04" db="EMBL/GenBank/DDBJ databases">
        <authorList>
            <person name="Jiang L."/>
        </authorList>
    </citation>
    <scope>NUCLEOTIDE SEQUENCE [LARGE SCALE GENOMIC DNA]</scope>
    <source>
        <strain evidence="4 5">YIM 131853</strain>
    </source>
</reference>